<dbReference type="InterPro" id="IPR004753">
    <property type="entry name" value="MreB"/>
</dbReference>
<organism evidence="7 8">
    <name type="scientific">Candidatus Curtissbacteria bacterium GW2011_GWA1_40_16</name>
    <dbReference type="NCBI Taxonomy" id="1618405"/>
    <lineage>
        <taxon>Bacteria</taxon>
        <taxon>Candidatus Curtissiibacteriota</taxon>
    </lineage>
</organism>
<dbReference type="InterPro" id="IPR056546">
    <property type="entry name" value="MreB_MamK-like"/>
</dbReference>
<dbReference type="PANTHER" id="PTHR42749">
    <property type="entry name" value="CELL SHAPE-DETERMINING PROTEIN MREB"/>
    <property type="match status" value="1"/>
</dbReference>
<reference evidence="7 8" key="1">
    <citation type="journal article" date="2015" name="Nature">
        <title>rRNA introns, odd ribosomes, and small enigmatic genomes across a large radiation of phyla.</title>
        <authorList>
            <person name="Brown C.T."/>
            <person name="Hug L.A."/>
            <person name="Thomas B.C."/>
            <person name="Sharon I."/>
            <person name="Castelle C.J."/>
            <person name="Singh A."/>
            <person name="Wilkins M.J."/>
            <person name="Williams K.H."/>
            <person name="Banfield J.F."/>
        </authorList>
    </citation>
    <scope>NUCLEOTIDE SEQUENCE [LARGE SCALE GENOMIC DNA]</scope>
</reference>
<dbReference type="GO" id="GO:0000902">
    <property type="term" value="P:cell morphogenesis"/>
    <property type="evidence" value="ECO:0007669"/>
    <property type="project" value="InterPro"/>
</dbReference>
<dbReference type="Gene3D" id="3.90.640.10">
    <property type="entry name" value="Actin, Chain A, domain 4"/>
    <property type="match status" value="1"/>
</dbReference>
<dbReference type="Pfam" id="PF06723">
    <property type="entry name" value="MreB_Mbl"/>
    <property type="match status" value="1"/>
</dbReference>
<dbReference type="EMBL" id="LBYI01000002">
    <property type="protein sequence ID" value="KKR51216.1"/>
    <property type="molecule type" value="Genomic_DNA"/>
</dbReference>
<evidence type="ECO:0000256" key="1">
    <source>
        <dbReference type="ARBA" id="ARBA00004496"/>
    </source>
</evidence>
<sequence length="258" mass="27564">MIPIVDNILGYFSSDLGVDLGTANTLIYVSGKGIVVREPSIVALHKKTRNVIAIGADARKMIGRTPANLVTVRPMKDGVISDYDTTLAMLSYFVKKIHSTPNKKFSIPRPRIILGVPSQVTEVERRALLDVAKASGAREAYLVEEPMAAAIGAGVAANEPIGSMVVDIGGGTSDMAIISLGGIVTGKSLKMAGDTMERDIINYVRFRFGLALGEKTAEEVKMLLGSAFPMPVEKQLVVRGRDLERGLPKSVKLTSGIL</sequence>
<accession>A0A0G0RMW6</accession>
<dbReference type="PATRIC" id="fig|1618405.3.peg.184"/>
<evidence type="ECO:0000256" key="2">
    <source>
        <dbReference type="ARBA" id="ARBA00022490"/>
    </source>
</evidence>
<evidence type="ECO:0000313" key="7">
    <source>
        <dbReference type="EMBL" id="KKR51216.1"/>
    </source>
</evidence>
<evidence type="ECO:0000256" key="6">
    <source>
        <dbReference type="ARBA" id="ARBA00023458"/>
    </source>
</evidence>
<keyword evidence="5" id="KW-0133">Cell shape</keyword>
<protein>
    <submittedName>
        <fullName evidence="7">Rod shape-determining protein MreB</fullName>
    </submittedName>
</protein>
<dbReference type="Gene3D" id="3.30.420.40">
    <property type="match status" value="1"/>
</dbReference>
<evidence type="ECO:0000256" key="4">
    <source>
        <dbReference type="ARBA" id="ARBA00022840"/>
    </source>
</evidence>
<dbReference type="InterPro" id="IPR043129">
    <property type="entry name" value="ATPase_NBD"/>
</dbReference>
<dbReference type="Proteomes" id="UP000034531">
    <property type="component" value="Unassembled WGS sequence"/>
</dbReference>
<dbReference type="GO" id="GO:0005737">
    <property type="term" value="C:cytoplasm"/>
    <property type="evidence" value="ECO:0007669"/>
    <property type="project" value="UniProtKB-SubCell"/>
</dbReference>
<evidence type="ECO:0000313" key="8">
    <source>
        <dbReference type="Proteomes" id="UP000034531"/>
    </source>
</evidence>
<name>A0A0G0RMW6_9BACT</name>
<evidence type="ECO:0000256" key="3">
    <source>
        <dbReference type="ARBA" id="ARBA00022741"/>
    </source>
</evidence>
<dbReference type="PRINTS" id="PR01652">
    <property type="entry name" value="SHAPEPROTEIN"/>
</dbReference>
<dbReference type="PANTHER" id="PTHR42749:SF1">
    <property type="entry name" value="CELL SHAPE-DETERMINING PROTEIN MREB"/>
    <property type="match status" value="1"/>
</dbReference>
<proteinExistence type="inferred from homology"/>
<keyword evidence="2" id="KW-0963">Cytoplasm</keyword>
<comment type="similarity">
    <text evidence="6">Belongs to the FtsA/MreB family.</text>
</comment>
<dbReference type="NCBIfam" id="NF010539">
    <property type="entry name" value="PRK13927.1"/>
    <property type="match status" value="1"/>
</dbReference>
<gene>
    <name evidence="7" type="ORF">UT84_C0002G0077</name>
</gene>
<dbReference type="GO" id="GO:0005524">
    <property type="term" value="F:ATP binding"/>
    <property type="evidence" value="ECO:0007669"/>
    <property type="project" value="UniProtKB-KW"/>
</dbReference>
<comment type="caution">
    <text evidence="7">The sequence shown here is derived from an EMBL/GenBank/DDBJ whole genome shotgun (WGS) entry which is preliminary data.</text>
</comment>
<dbReference type="AlphaFoldDB" id="A0A0G0RMW6"/>
<dbReference type="CDD" id="cd10225">
    <property type="entry name" value="ASKHA_NBD_MreB-like"/>
    <property type="match status" value="1"/>
</dbReference>
<dbReference type="GO" id="GO:0008360">
    <property type="term" value="P:regulation of cell shape"/>
    <property type="evidence" value="ECO:0007669"/>
    <property type="project" value="UniProtKB-KW"/>
</dbReference>
<keyword evidence="3" id="KW-0547">Nucleotide-binding</keyword>
<comment type="subcellular location">
    <subcellularLocation>
        <location evidence="1">Cytoplasm</location>
    </subcellularLocation>
</comment>
<keyword evidence="4" id="KW-0067">ATP-binding</keyword>
<evidence type="ECO:0000256" key="5">
    <source>
        <dbReference type="ARBA" id="ARBA00022960"/>
    </source>
</evidence>
<dbReference type="SUPFAM" id="SSF53067">
    <property type="entry name" value="Actin-like ATPase domain"/>
    <property type="match status" value="2"/>
</dbReference>